<proteinExistence type="inferred from homology"/>
<evidence type="ECO:0000256" key="3">
    <source>
        <dbReference type="SAM" id="MobiDB-lite"/>
    </source>
</evidence>
<evidence type="ECO:0000256" key="1">
    <source>
        <dbReference type="ARBA" id="ARBA00038154"/>
    </source>
</evidence>
<accession>A0A8H2X7Y9</accession>
<comment type="caution">
    <text evidence="5">The sequence shown here is derived from an EMBL/GenBank/DDBJ whole genome shotgun (WGS) entry which is preliminary data.</text>
</comment>
<dbReference type="InterPro" id="IPR025304">
    <property type="entry name" value="ALIX_V_dom"/>
</dbReference>
<dbReference type="Gene3D" id="1.25.40.280">
    <property type="entry name" value="alix/aip1 like domains"/>
    <property type="match status" value="1"/>
</dbReference>
<dbReference type="PANTHER" id="PTHR23030:SF39">
    <property type="entry name" value="PROGRAMMED CELL DEATH 6-INTERACTING PROTEIN"/>
    <property type="match status" value="1"/>
</dbReference>
<sequence length="922" mass="102355">MPNQLSIPFKQTSPAQIKDAVQSYIEFNHTDAHPDAFKWDVSRWEELRKDGVGGYVHVNRVDATLLYHAHLVLLLTKFPANIGLTVVYEPAFPSLIRRSCSVEDLNFERACVLFNLAALYSQLGTAAGRNTTEGIKIVAAHFQNAAGVLQYLSKEVIPALASSLGQAATMPSELLEPSLKSLEYLMLAQAQECYWQKASMENYKDGTLAKLAKQVAIHYESAVSAIASVSPSPFPQEWINHLTLKKHHFEGVAQFRQSRNDLLSRKYGVELGRLRLAQNEVKQALERSSRGVAKPVVDDVKSLFKALETHFNRAQQDNDLIYHQNIPPESMLEPIVGVNMVNNVVENKLRDPSLAIGSTDNALFAGLVSHGKLKDPSLVIGNTDNALFAGLVSHGVRVAIAVYIDRRDNWIKEEIEAMAKQMDTDIARLLQKLNLPGSLDALDKPVGLPPSLIRRSEEIRSMGGTDALQALVDEVQTLGGSAGGILDEAFDILDNEASEDETFFAQLPEGGAQIATQAGYLASYIANKELTAKANSYRQILDNAASSDATVRNKWEEWEENVTVLCSDQASSRPPKDVSRILISARCTPLSLRQEEMERMVPSHATSQSPESTQAHTYARAIRAALEDLDDLGNTRARCIESARQRASTDDIKPRIVREAAGLARWVEVKPAMFESTMEEELGKFDRYKESVEEGRTKQEELLAKVEQLNELLIQTRTDDPVLRQREAALQSLDLAYHRYLEVLSNVTEGAKFYTDFSEHLNAFQDECTRWSELRHRQRSEIMELLSQLVQARPTMKKSKSKPRVDTRDREDTIQPQTYSATQSQQTVSAQTEPGIVEQSRLETPEHPTSPTATPSPPVVLPPPPAAVPPTPKGFALPAPNSSEWETVDLPPPPSVRKPARLKATAETSTPRRKTRSKATAD</sequence>
<evidence type="ECO:0000313" key="6">
    <source>
        <dbReference type="Proteomes" id="UP000663850"/>
    </source>
</evidence>
<dbReference type="PROSITE" id="PS51180">
    <property type="entry name" value="BRO1"/>
    <property type="match status" value="1"/>
</dbReference>
<dbReference type="AlphaFoldDB" id="A0A8H2X7Y9"/>
<evidence type="ECO:0000256" key="2">
    <source>
        <dbReference type="SAM" id="Coils"/>
    </source>
</evidence>
<dbReference type="Pfam" id="PF13949">
    <property type="entry name" value="ALIX_LYPXL_bnd"/>
    <property type="match status" value="1"/>
</dbReference>
<dbReference type="EMBL" id="CAJMWZ010000382">
    <property type="protein sequence ID" value="CAE6417863.1"/>
    <property type="molecule type" value="Genomic_DNA"/>
</dbReference>
<protein>
    <recommendedName>
        <fullName evidence="4">BRO1 domain-containing protein</fullName>
    </recommendedName>
</protein>
<dbReference type="Pfam" id="PF03097">
    <property type="entry name" value="BRO1"/>
    <property type="match status" value="1"/>
</dbReference>
<dbReference type="Gene3D" id="1.20.120.560">
    <property type="entry name" value="alix/aip1 in complex with the ypdl late domain"/>
    <property type="match status" value="1"/>
</dbReference>
<feature type="coiled-coil region" evidence="2">
    <location>
        <begin position="692"/>
        <end position="719"/>
    </location>
</feature>
<dbReference type="PANTHER" id="PTHR23030">
    <property type="entry name" value="PCD6 INTERACTING PROTEIN-RELATED"/>
    <property type="match status" value="1"/>
</dbReference>
<gene>
    <name evidence="5" type="ORF">RDB_LOCUS7002</name>
</gene>
<keyword evidence="2" id="KW-0175">Coiled coil</keyword>
<dbReference type="InterPro" id="IPR038499">
    <property type="entry name" value="BRO1_sf"/>
</dbReference>
<dbReference type="Gene3D" id="1.20.140.50">
    <property type="entry name" value="alix/aip1 like domains"/>
    <property type="match status" value="1"/>
</dbReference>
<feature type="domain" description="BRO1" evidence="4">
    <location>
        <begin position="3"/>
        <end position="422"/>
    </location>
</feature>
<feature type="compositionally biased region" description="Basic and acidic residues" evidence="3">
    <location>
        <begin position="803"/>
        <end position="813"/>
    </location>
</feature>
<feature type="region of interest" description="Disordered" evidence="3">
    <location>
        <begin position="790"/>
        <end position="922"/>
    </location>
</feature>
<feature type="compositionally biased region" description="Basic residues" evidence="3">
    <location>
        <begin position="911"/>
        <end position="922"/>
    </location>
</feature>
<dbReference type="InterPro" id="IPR004328">
    <property type="entry name" value="BRO1_dom"/>
</dbReference>
<organism evidence="5 6">
    <name type="scientific">Rhizoctonia solani</name>
    <dbReference type="NCBI Taxonomy" id="456999"/>
    <lineage>
        <taxon>Eukaryota</taxon>
        <taxon>Fungi</taxon>
        <taxon>Dikarya</taxon>
        <taxon>Basidiomycota</taxon>
        <taxon>Agaricomycotina</taxon>
        <taxon>Agaricomycetes</taxon>
        <taxon>Cantharellales</taxon>
        <taxon>Ceratobasidiaceae</taxon>
        <taxon>Rhizoctonia</taxon>
    </lineage>
</organism>
<feature type="compositionally biased region" description="Low complexity" evidence="3">
    <location>
        <begin position="815"/>
        <end position="832"/>
    </location>
</feature>
<evidence type="ECO:0000259" key="4">
    <source>
        <dbReference type="PROSITE" id="PS51180"/>
    </source>
</evidence>
<reference evidence="5" key="1">
    <citation type="submission" date="2021-01" db="EMBL/GenBank/DDBJ databases">
        <authorList>
            <person name="Kaushik A."/>
        </authorList>
    </citation>
    <scope>NUCLEOTIDE SEQUENCE</scope>
    <source>
        <strain evidence="5">Type strain: AG8-Rh-89/</strain>
    </source>
</reference>
<name>A0A8H2X7Y9_9AGAM</name>
<dbReference type="GO" id="GO:0005768">
    <property type="term" value="C:endosome"/>
    <property type="evidence" value="ECO:0007669"/>
    <property type="project" value="TreeGrafter"/>
</dbReference>
<dbReference type="SMART" id="SM01041">
    <property type="entry name" value="BRO1"/>
    <property type="match status" value="1"/>
</dbReference>
<evidence type="ECO:0000313" key="5">
    <source>
        <dbReference type="EMBL" id="CAE6417863.1"/>
    </source>
</evidence>
<comment type="similarity">
    <text evidence="1">Belongs to the palA/RIM20 family.</text>
</comment>
<feature type="compositionally biased region" description="Pro residues" evidence="3">
    <location>
        <begin position="854"/>
        <end position="872"/>
    </location>
</feature>
<dbReference type="Proteomes" id="UP000663850">
    <property type="component" value="Unassembled WGS sequence"/>
</dbReference>